<feature type="non-terminal residue" evidence="1">
    <location>
        <position position="47"/>
    </location>
</feature>
<dbReference type="VEuPathDB" id="CryptoDB:CPATCC_0009700"/>
<dbReference type="EMBL" id="AJ786374">
    <property type="protein sequence ID" value="CAH10142.1"/>
    <property type="molecule type" value="Genomic_DNA"/>
</dbReference>
<proteinExistence type="predicted"/>
<feature type="non-terminal residue" evidence="1">
    <location>
        <position position="1"/>
    </location>
</feature>
<protein>
    <submittedName>
        <fullName evidence="1">SAIID2 protein</fullName>
    </submittedName>
</protein>
<organism evidence="1">
    <name type="scientific">Cryptosporidium parvum</name>
    <dbReference type="NCBI Taxonomy" id="5807"/>
    <lineage>
        <taxon>Eukaryota</taxon>
        <taxon>Sar</taxon>
        <taxon>Alveolata</taxon>
        <taxon>Apicomplexa</taxon>
        <taxon>Conoidasida</taxon>
        <taxon>Coccidia</taxon>
        <taxon>Eucoccidiorida</taxon>
        <taxon>Eimeriorina</taxon>
        <taxon>Cryptosporidiidae</taxon>
        <taxon>Cryptosporidium</taxon>
    </lineage>
</organism>
<reference evidence="1" key="1">
    <citation type="submission" date="2004-07" db="EMBL/GenBank/DDBJ databases">
        <title>Simultaneous identification of multiple antigenic peptides from Cryptosporidium parvum sporozoites by screening a histidine-tag expression library.</title>
        <authorList>
            <person name="Trasarti E."/>
            <person name="Pozio E."/>
            <person name="Tosini F."/>
        </authorList>
    </citation>
    <scope>NUCLEOTIDE SEQUENCE</scope>
    <source>
        <strain evidence="1">ISSC6</strain>
    </source>
</reference>
<sequence length="47" mass="5573">DLTEEIVPYTFIDERIKRESNLEKKESLLSDVCFKTINTLRKERSQG</sequence>
<dbReference type="VEuPathDB" id="CryptoDB:cgd7_3870"/>
<evidence type="ECO:0000313" key="1">
    <source>
        <dbReference type="EMBL" id="CAH10142.1"/>
    </source>
</evidence>
<accession>Q6A184</accession>
<gene>
    <name evidence="1" type="primary">saIID2</name>
</gene>
<name>Q6A184_CRYPV</name>
<dbReference type="AlphaFoldDB" id="Q6A184"/>